<dbReference type="AlphaFoldDB" id="A0A2T4Z9H5"/>
<dbReference type="GO" id="GO:0016020">
    <property type="term" value="C:membrane"/>
    <property type="evidence" value="ECO:0007669"/>
    <property type="project" value="InterPro"/>
</dbReference>
<dbReference type="OrthoDB" id="2988017at2"/>
<reference evidence="1 2" key="1">
    <citation type="submission" date="2018-04" db="EMBL/GenBank/DDBJ databases">
        <title>Genomic Encyclopedia of Archaeal and Bacterial Type Strains, Phase II (KMG-II): from individual species to whole genera.</title>
        <authorList>
            <person name="Goeker M."/>
        </authorList>
    </citation>
    <scope>NUCLEOTIDE SEQUENCE [LARGE SCALE GENOMIC DNA]</scope>
    <source>
        <strain evidence="1 2">DSM 45169</strain>
    </source>
</reference>
<protein>
    <submittedName>
        <fullName evidence="1">Copper transport outer membrane protein MctB</fullName>
    </submittedName>
</protein>
<comment type="caution">
    <text evidence="1">The sequence shown here is derived from an EMBL/GenBank/DDBJ whole genome shotgun (WGS) entry which is preliminary data.</text>
</comment>
<dbReference type="Pfam" id="PF11382">
    <property type="entry name" value="MctB"/>
    <property type="match status" value="1"/>
</dbReference>
<accession>A0A2T4Z9H5</accession>
<evidence type="ECO:0000313" key="1">
    <source>
        <dbReference type="EMBL" id="PTM58546.1"/>
    </source>
</evidence>
<keyword evidence="2" id="KW-1185">Reference proteome</keyword>
<dbReference type="EMBL" id="PZZP01000001">
    <property type="protein sequence ID" value="PTM58546.1"/>
    <property type="molecule type" value="Genomic_DNA"/>
</dbReference>
<dbReference type="Proteomes" id="UP000241639">
    <property type="component" value="Unassembled WGS sequence"/>
</dbReference>
<dbReference type="GO" id="GO:0055070">
    <property type="term" value="P:copper ion homeostasis"/>
    <property type="evidence" value="ECO:0007669"/>
    <property type="project" value="InterPro"/>
</dbReference>
<sequence length="210" mass="24397">MTMRYHLVTLVAIFFALTIGILLGGSGGAWWEQSRQGMVETVLQQYQQIRQQNHQLQRELVTQHDHLNNWRKANHRLFQEAIRHRLEHRLVLLVGGSHRGESIEATIRKAGAAVERKTIFPHDVERFDAIIVLSPLSQTSRHDRHWLSDARLVFDGPIVICQRWEKDRPVLAAKDERIWFLLQEEKGNPERLVSMISWLADAIQPKGEPL</sequence>
<dbReference type="InterPro" id="IPR021522">
    <property type="entry name" value="MctB"/>
</dbReference>
<organism evidence="1 2">
    <name type="scientific">Desmospora activa DSM 45169</name>
    <dbReference type="NCBI Taxonomy" id="1121389"/>
    <lineage>
        <taxon>Bacteria</taxon>
        <taxon>Bacillati</taxon>
        <taxon>Bacillota</taxon>
        <taxon>Bacilli</taxon>
        <taxon>Bacillales</taxon>
        <taxon>Thermoactinomycetaceae</taxon>
        <taxon>Desmospora</taxon>
    </lineage>
</organism>
<evidence type="ECO:0000313" key="2">
    <source>
        <dbReference type="Proteomes" id="UP000241639"/>
    </source>
</evidence>
<gene>
    <name evidence="1" type="ORF">C8J48_1131</name>
</gene>
<proteinExistence type="predicted"/>
<name>A0A2T4Z9H5_9BACL</name>